<keyword evidence="6" id="KW-0325">Glycoprotein</keyword>
<dbReference type="Proteomes" id="UP000324241">
    <property type="component" value="Unassembled WGS sequence"/>
</dbReference>
<evidence type="ECO:0000256" key="10">
    <source>
        <dbReference type="ARBA" id="ARBA00023288"/>
    </source>
</evidence>
<keyword evidence="7" id="KW-0378">Hydrolase</keyword>
<evidence type="ECO:0000256" key="1">
    <source>
        <dbReference type="ARBA" id="ARBA00000124"/>
    </source>
</evidence>
<dbReference type="GO" id="GO:0030245">
    <property type="term" value="P:cellulose catabolic process"/>
    <property type="evidence" value="ECO:0007669"/>
    <property type="project" value="UniProtKB-KW"/>
</dbReference>
<dbReference type="EMBL" id="QUQM01000005">
    <property type="protein sequence ID" value="KAA8642918.1"/>
    <property type="molecule type" value="Genomic_DNA"/>
</dbReference>
<dbReference type="FunFam" id="2.60.120.200:FF:000114">
    <property type="entry name" value="Probable endo-1,3(4)-beta-glucanase NFIA_089530"/>
    <property type="match status" value="1"/>
</dbReference>
<name>A0A5M9M7Y5_9EURO</name>
<keyword evidence="12" id="KW-1133">Transmembrane helix</keyword>
<evidence type="ECO:0000256" key="12">
    <source>
        <dbReference type="SAM" id="Phobius"/>
    </source>
</evidence>
<protein>
    <recommendedName>
        <fullName evidence="4">endo-1,3(4)-beta-glucanase</fullName>
        <ecNumber evidence="4">3.2.1.6</ecNumber>
    </recommendedName>
</protein>
<dbReference type="InterPro" id="IPR013320">
    <property type="entry name" value="ConA-like_dom_sf"/>
</dbReference>
<evidence type="ECO:0000256" key="2">
    <source>
        <dbReference type="ARBA" id="ARBA00004609"/>
    </source>
</evidence>
<dbReference type="GO" id="GO:0098552">
    <property type="term" value="C:side of membrane"/>
    <property type="evidence" value="ECO:0007669"/>
    <property type="project" value="UniProtKB-KW"/>
</dbReference>
<dbReference type="AlphaFoldDB" id="A0A5M9M7Y5"/>
<evidence type="ECO:0000256" key="7">
    <source>
        <dbReference type="ARBA" id="ARBA00022801"/>
    </source>
</evidence>
<keyword evidence="8" id="KW-0136">Cellulose degradation</keyword>
<comment type="caution">
    <text evidence="14">The sequence shown here is derived from an EMBL/GenBank/DDBJ whole genome shotgun (WGS) entry which is preliminary data.</text>
</comment>
<dbReference type="InterPro" id="IPR050546">
    <property type="entry name" value="Glycosyl_Hydrlase_16"/>
</dbReference>
<dbReference type="PANTHER" id="PTHR10963">
    <property type="entry name" value="GLYCOSYL HYDROLASE-RELATED"/>
    <property type="match status" value="1"/>
</dbReference>
<dbReference type="GeneID" id="54332381"/>
<dbReference type="PANTHER" id="PTHR10963:SF42">
    <property type="entry name" value="PUTATIVE (AFU_ORTHOLOGUE AFUA_5G02280)-RELATED"/>
    <property type="match status" value="1"/>
</dbReference>
<comment type="catalytic activity">
    <reaction evidence="1">
        <text>Endohydrolysis of (1-&gt;3)- or (1-&gt;4)-linkages in beta-D-glucans when the glucose residue whose reducing group is involved in the linkage to be hydrolyzed is itself substituted at C-3.</text>
        <dbReference type="EC" id="3.2.1.6"/>
    </reaction>
</comment>
<dbReference type="GO" id="GO:0005886">
    <property type="term" value="C:plasma membrane"/>
    <property type="evidence" value="ECO:0007669"/>
    <property type="project" value="UniProtKB-SubCell"/>
</dbReference>
<reference evidence="14 15" key="1">
    <citation type="submission" date="2019-08" db="EMBL/GenBank/DDBJ databases">
        <title>The genome sequence of a newly discovered highly antifungal drug resistant Aspergillus species, Aspergillus tanneri NIH 1004.</title>
        <authorList>
            <person name="Mounaud S."/>
            <person name="Singh I."/>
            <person name="Joardar V."/>
            <person name="Pakala S."/>
            <person name="Pakala S."/>
            <person name="Venepally P."/>
            <person name="Chung J.K."/>
            <person name="Losada L."/>
            <person name="Nierman W.C."/>
        </authorList>
    </citation>
    <scope>NUCLEOTIDE SEQUENCE [LARGE SCALE GENOMIC DNA]</scope>
    <source>
        <strain evidence="14 15">NIH1004</strain>
    </source>
</reference>
<evidence type="ECO:0000313" key="14">
    <source>
        <dbReference type="EMBL" id="KAA8642918.1"/>
    </source>
</evidence>
<dbReference type="OrthoDB" id="192832at2759"/>
<dbReference type="Gene3D" id="2.60.120.200">
    <property type="match status" value="1"/>
</dbReference>
<comment type="similarity">
    <text evidence="3">Belongs to the glycosyl hydrolase 16 family.</text>
</comment>
<feature type="transmembrane region" description="Helical" evidence="12">
    <location>
        <begin position="71"/>
        <end position="89"/>
    </location>
</feature>
<evidence type="ECO:0000259" key="13">
    <source>
        <dbReference type="PROSITE" id="PS51762"/>
    </source>
</evidence>
<evidence type="ECO:0000256" key="4">
    <source>
        <dbReference type="ARBA" id="ARBA00012599"/>
    </source>
</evidence>
<evidence type="ECO:0000256" key="8">
    <source>
        <dbReference type="ARBA" id="ARBA00023001"/>
    </source>
</evidence>
<feature type="domain" description="GH16" evidence="13">
    <location>
        <begin position="98"/>
        <end position="338"/>
    </location>
</feature>
<evidence type="ECO:0000256" key="9">
    <source>
        <dbReference type="ARBA" id="ARBA00023136"/>
    </source>
</evidence>
<dbReference type="SUPFAM" id="SSF49899">
    <property type="entry name" value="Concanavalin A-like lectins/glucanases"/>
    <property type="match status" value="1"/>
</dbReference>
<proteinExistence type="inferred from homology"/>
<comment type="subcellular location">
    <subcellularLocation>
        <location evidence="2">Cell membrane</location>
        <topology evidence="2">Lipid-anchor</topology>
        <topology evidence="2">GPI-anchor</topology>
    </subcellularLocation>
</comment>
<dbReference type="EC" id="3.2.1.6" evidence="4"/>
<evidence type="ECO:0000256" key="3">
    <source>
        <dbReference type="ARBA" id="ARBA00006865"/>
    </source>
</evidence>
<keyword evidence="6" id="KW-0336">GPI-anchor</keyword>
<gene>
    <name evidence="14" type="ORF">ATNIH1004_009679</name>
</gene>
<dbReference type="InterPro" id="IPR000757">
    <property type="entry name" value="Beta-glucanase-like"/>
</dbReference>
<keyword evidence="9 12" id="KW-0472">Membrane</keyword>
<evidence type="ECO:0000256" key="6">
    <source>
        <dbReference type="ARBA" id="ARBA00022622"/>
    </source>
</evidence>
<accession>A0A5M9M7Y5</accession>
<keyword evidence="11" id="KW-0326">Glycosidase</keyword>
<sequence>MQPRLPNRAMIDKADHFTRYGGATSQLPKLEVDDLQHAGPPPLPCGGYNAPLPLADRPWYDPRGWSLRNRLIAVVVIVLVIIAVIVGAVEGTKANRYPDYMPLNYQLVDTYSGTSFLDRFNYFSDEDPTSGFVQYVDQTTARNLNLTHATDVSAVLKVDTSNKFAANGRQSVRLESKATYDRGLFIFDILHTPYGCGTWPALWLTDPYNWPANGEIDVMETNNKATEGNAVTLHTNGGCNMKVKRKQTGSTVSTTCDNSTHSNAGCGVLGEPETAGEAFNENGGGIYVLELRHAGIRAWFFPRDSLPGDISNSSSSPDPSTWGTTLADFPNTDCDISSHFRNQSIVANIDLCGELGAQPQFYTEQYHCPGSCSDFVAHNPENFTQAYWEFKSFKVYQAM</sequence>
<dbReference type="VEuPathDB" id="FungiDB:EYZ11_009664"/>
<dbReference type="CDD" id="cd02181">
    <property type="entry name" value="GH16_fungal_Lam16A_glucanase"/>
    <property type="match status" value="1"/>
</dbReference>
<dbReference type="Pfam" id="PF26113">
    <property type="entry name" value="GH16_XgeA"/>
    <property type="match status" value="1"/>
</dbReference>
<dbReference type="PROSITE" id="PS51762">
    <property type="entry name" value="GH16_2"/>
    <property type="match status" value="1"/>
</dbReference>
<evidence type="ECO:0000256" key="5">
    <source>
        <dbReference type="ARBA" id="ARBA00022475"/>
    </source>
</evidence>
<evidence type="ECO:0000256" key="11">
    <source>
        <dbReference type="ARBA" id="ARBA00023295"/>
    </source>
</evidence>
<keyword evidence="8" id="KW-0624">Polysaccharide degradation</keyword>
<keyword evidence="5" id="KW-1003">Cell membrane</keyword>
<keyword evidence="12" id="KW-0812">Transmembrane</keyword>
<dbReference type="RefSeq" id="XP_033422280.1">
    <property type="nucleotide sequence ID" value="XM_033574262.1"/>
</dbReference>
<keyword evidence="8" id="KW-0119">Carbohydrate metabolism</keyword>
<evidence type="ECO:0000313" key="15">
    <source>
        <dbReference type="Proteomes" id="UP000324241"/>
    </source>
</evidence>
<dbReference type="GO" id="GO:0052861">
    <property type="term" value="F:endo-1,3(4)-beta-glucanase activity"/>
    <property type="evidence" value="ECO:0007669"/>
    <property type="project" value="UniProtKB-EC"/>
</dbReference>
<keyword evidence="10" id="KW-0449">Lipoprotein</keyword>
<organism evidence="14 15">
    <name type="scientific">Aspergillus tanneri</name>
    <dbReference type="NCBI Taxonomy" id="1220188"/>
    <lineage>
        <taxon>Eukaryota</taxon>
        <taxon>Fungi</taxon>
        <taxon>Dikarya</taxon>
        <taxon>Ascomycota</taxon>
        <taxon>Pezizomycotina</taxon>
        <taxon>Eurotiomycetes</taxon>
        <taxon>Eurotiomycetidae</taxon>
        <taxon>Eurotiales</taxon>
        <taxon>Aspergillaceae</taxon>
        <taxon>Aspergillus</taxon>
        <taxon>Aspergillus subgen. Circumdati</taxon>
    </lineage>
</organism>